<keyword evidence="4" id="KW-0677">Repeat</keyword>
<dbReference type="GO" id="GO:0071013">
    <property type="term" value="C:catalytic step 2 spliceosome"/>
    <property type="evidence" value="ECO:0007669"/>
    <property type="project" value="TreeGrafter"/>
</dbReference>
<keyword evidence="2" id="KW-0963">Cytoplasm</keyword>
<feature type="compositionally biased region" description="Low complexity" evidence="8">
    <location>
        <begin position="394"/>
        <end position="416"/>
    </location>
</feature>
<dbReference type="GO" id="GO:0000398">
    <property type="term" value="P:mRNA splicing, via spliceosome"/>
    <property type="evidence" value="ECO:0007669"/>
    <property type="project" value="TreeGrafter"/>
</dbReference>
<comment type="similarity">
    <text evidence="6">Belongs to the WD repeat MORG1 family.</text>
</comment>
<dbReference type="PROSITE" id="PS00678">
    <property type="entry name" value="WD_REPEATS_1"/>
    <property type="match status" value="2"/>
</dbReference>
<reference evidence="9 10" key="1">
    <citation type="submission" date="2017-03" db="EMBL/GenBank/DDBJ databases">
        <title>An alternative strategy for trypanosome survival in the mammalian bloodstream revealed through genome and transcriptome analysis of the ubiquitous bovine parasite Trypanosoma (Megatrypanum) theileri.</title>
        <authorList>
            <person name="Kelly S."/>
            <person name="Ivens A."/>
            <person name="Mott A."/>
            <person name="O'Neill E."/>
            <person name="Emms D."/>
            <person name="Macleod O."/>
            <person name="Voorheis P."/>
            <person name="Matthews J."/>
            <person name="Matthews K."/>
            <person name="Carrington M."/>
        </authorList>
    </citation>
    <scope>NUCLEOTIDE SEQUENCE [LARGE SCALE GENOMIC DNA]</scope>
    <source>
        <strain evidence="9">Edinburgh</strain>
    </source>
</reference>
<dbReference type="RefSeq" id="XP_028882023.1">
    <property type="nucleotide sequence ID" value="XM_029026699.1"/>
</dbReference>
<keyword evidence="3 7" id="KW-0853">WD repeat</keyword>
<dbReference type="EMBL" id="NBCO01000019">
    <property type="protein sequence ID" value="ORC87957.1"/>
    <property type="molecule type" value="Genomic_DNA"/>
</dbReference>
<dbReference type="Gene3D" id="2.130.10.10">
    <property type="entry name" value="YVTN repeat-like/Quinoprotein amine dehydrogenase"/>
    <property type="match status" value="1"/>
</dbReference>
<dbReference type="VEuPathDB" id="TriTrypDB:TM35_000192010"/>
<sequence>MDVFRSSVSGTCNGGGLSHLPQSPSTATCAAPPLSSTISTTSPPNITTTTTNTAANTHTHAHAYSNIMGGLRPHTSMHFTAGPFDVGPSEAARLEELRNILRLLDDVSRGRHHVVWAELVDPRQPVESARKITAALVQHPASSGVIEAIAACITTPAHLAIVAALEAPFRVQVRDAVLQELLTALTTSRNPGPMPVCSEMLAEMVRLNLVVLRGVATTLEKLLDSPDTRRAAIAVLGRLADQNRGDELFLQVVQNVEPLVRRIKEPEYDYDCITIARLLGWSTAERTGAGGTTTTAAAPSLVPVKTLEQSCAVTSMAYFRQRDELVSATCDGSVVIWGSPNPITGDVKPSVTIDLPQQCVPIAMDGPPRGNYLVIAGMPFPSGNLRAMMNEGINGSDNNNSSNNNNNNTTSNGSGSSKKRNILSSPAKGPVLRFLTCNESTGSWANGETITRKEHVTLTAVAALSNLVVCTAESIPSERLTESGLQHDLLLLNGHTAQPLRRFEHVHDDYTTVLRVGEEGEHVLLSGSRDCVVKVWDTRSSSSGGNRAALSTAVAAGTTTTTGGTAFTPTHRLKHTHTDTITAILPHRKALLTASLDGSLLMWDTRRMTAPVWETHMTAPIIDVAPAEGANIVVSTARGLTLLSLESHRAQDIISNVVHTQLRSNADGTVIFAAGGINNSSNSSSGAGGGVTVYAVRR</sequence>
<dbReference type="Proteomes" id="UP000192257">
    <property type="component" value="Unassembled WGS sequence"/>
</dbReference>
<keyword evidence="10" id="KW-1185">Reference proteome</keyword>
<dbReference type="SMART" id="SM00320">
    <property type="entry name" value="WD40"/>
    <property type="match status" value="3"/>
</dbReference>
<proteinExistence type="inferred from homology"/>
<dbReference type="PANTHER" id="PTHR22842:SF3">
    <property type="entry name" value="WD REPEAT DOMAIN-CONTAINING PROTEIN 83"/>
    <property type="match status" value="1"/>
</dbReference>
<feature type="compositionally biased region" description="Polar residues" evidence="8">
    <location>
        <begin position="1"/>
        <end position="11"/>
    </location>
</feature>
<feature type="compositionally biased region" description="Low complexity" evidence="8">
    <location>
        <begin position="30"/>
        <end position="46"/>
    </location>
</feature>
<keyword evidence="5" id="KW-0687">Ribonucleoprotein</keyword>
<dbReference type="InterPro" id="IPR051980">
    <property type="entry name" value="WD_repeat_MORG1"/>
</dbReference>
<evidence type="ECO:0000256" key="2">
    <source>
        <dbReference type="ARBA" id="ARBA00022490"/>
    </source>
</evidence>
<evidence type="ECO:0000256" key="5">
    <source>
        <dbReference type="ARBA" id="ARBA00022980"/>
    </source>
</evidence>
<evidence type="ECO:0000256" key="8">
    <source>
        <dbReference type="SAM" id="MobiDB-lite"/>
    </source>
</evidence>
<dbReference type="Pfam" id="PF00400">
    <property type="entry name" value="WD40"/>
    <property type="match status" value="3"/>
</dbReference>
<dbReference type="InterPro" id="IPR019775">
    <property type="entry name" value="WD40_repeat_CS"/>
</dbReference>
<dbReference type="InterPro" id="IPR015943">
    <property type="entry name" value="WD40/YVTN_repeat-like_dom_sf"/>
</dbReference>
<evidence type="ECO:0000256" key="6">
    <source>
        <dbReference type="ARBA" id="ARBA00038145"/>
    </source>
</evidence>
<dbReference type="PANTHER" id="PTHR22842">
    <property type="entry name" value="WD40 REPEAT PROTEIN"/>
    <property type="match status" value="1"/>
</dbReference>
<feature type="region of interest" description="Disordered" evidence="8">
    <location>
        <begin position="388"/>
        <end position="424"/>
    </location>
</feature>
<dbReference type="InterPro" id="IPR001680">
    <property type="entry name" value="WD40_rpt"/>
</dbReference>
<gene>
    <name evidence="9" type="ORF">TM35_000192010</name>
</gene>
<keyword evidence="5" id="KW-0689">Ribosomal protein</keyword>
<protein>
    <submittedName>
        <fullName evidence="9">Uncharacterized protein</fullName>
    </submittedName>
</protein>
<evidence type="ECO:0000256" key="3">
    <source>
        <dbReference type="ARBA" id="ARBA00022574"/>
    </source>
</evidence>
<feature type="repeat" description="WD" evidence="7">
    <location>
        <begin position="504"/>
        <end position="546"/>
    </location>
</feature>
<dbReference type="SUPFAM" id="SSF50978">
    <property type="entry name" value="WD40 repeat-like"/>
    <property type="match status" value="1"/>
</dbReference>
<evidence type="ECO:0000313" key="9">
    <source>
        <dbReference type="EMBL" id="ORC87957.1"/>
    </source>
</evidence>
<dbReference type="InterPro" id="IPR036322">
    <property type="entry name" value="WD40_repeat_dom_sf"/>
</dbReference>
<evidence type="ECO:0000256" key="7">
    <source>
        <dbReference type="PROSITE-ProRule" id="PRU00221"/>
    </source>
</evidence>
<dbReference type="AlphaFoldDB" id="A0A1X0NTB7"/>
<evidence type="ECO:0000313" key="10">
    <source>
        <dbReference type="Proteomes" id="UP000192257"/>
    </source>
</evidence>
<dbReference type="GeneID" id="39986479"/>
<dbReference type="GO" id="GO:0005840">
    <property type="term" value="C:ribosome"/>
    <property type="evidence" value="ECO:0007669"/>
    <property type="project" value="UniProtKB-KW"/>
</dbReference>
<comment type="caution">
    <text evidence="9">The sequence shown here is derived from an EMBL/GenBank/DDBJ whole genome shotgun (WGS) entry which is preliminary data.</text>
</comment>
<comment type="subcellular location">
    <subcellularLocation>
        <location evidence="1">Cytoplasm</location>
    </subcellularLocation>
</comment>
<evidence type="ECO:0000256" key="4">
    <source>
        <dbReference type="ARBA" id="ARBA00022737"/>
    </source>
</evidence>
<dbReference type="STRING" id="67003.A0A1X0NTB7"/>
<dbReference type="PROSITE" id="PS50082">
    <property type="entry name" value="WD_REPEATS_2"/>
    <property type="match status" value="1"/>
</dbReference>
<dbReference type="OrthoDB" id="1930760at2759"/>
<dbReference type="GO" id="GO:0005737">
    <property type="term" value="C:cytoplasm"/>
    <property type="evidence" value="ECO:0007669"/>
    <property type="project" value="UniProtKB-SubCell"/>
</dbReference>
<accession>A0A1X0NTB7</accession>
<name>A0A1X0NTB7_9TRYP</name>
<organism evidence="9 10">
    <name type="scientific">Trypanosoma theileri</name>
    <dbReference type="NCBI Taxonomy" id="67003"/>
    <lineage>
        <taxon>Eukaryota</taxon>
        <taxon>Discoba</taxon>
        <taxon>Euglenozoa</taxon>
        <taxon>Kinetoplastea</taxon>
        <taxon>Metakinetoplastina</taxon>
        <taxon>Trypanosomatida</taxon>
        <taxon>Trypanosomatidae</taxon>
        <taxon>Trypanosoma</taxon>
    </lineage>
</organism>
<evidence type="ECO:0000256" key="1">
    <source>
        <dbReference type="ARBA" id="ARBA00004496"/>
    </source>
</evidence>
<feature type="region of interest" description="Disordered" evidence="8">
    <location>
        <begin position="1"/>
        <end position="46"/>
    </location>
</feature>